<dbReference type="OMA" id="DMACALP"/>
<keyword evidence="3" id="KW-1185">Reference proteome</keyword>
<feature type="region of interest" description="Disordered" evidence="1">
    <location>
        <begin position="207"/>
        <end position="275"/>
    </location>
</feature>
<dbReference type="Gene3D" id="3.40.50.1110">
    <property type="entry name" value="SGNH hydrolase"/>
    <property type="match status" value="1"/>
</dbReference>
<accession>A0A1Q9EXL7</accession>
<evidence type="ECO:0000313" key="2">
    <source>
        <dbReference type="EMBL" id="OLQ12135.1"/>
    </source>
</evidence>
<organism evidence="2 3">
    <name type="scientific">Symbiodinium microadriaticum</name>
    <name type="common">Dinoflagellate</name>
    <name type="synonym">Zooxanthella microadriatica</name>
    <dbReference type="NCBI Taxonomy" id="2951"/>
    <lineage>
        <taxon>Eukaryota</taxon>
        <taxon>Sar</taxon>
        <taxon>Alveolata</taxon>
        <taxon>Dinophyceae</taxon>
        <taxon>Suessiales</taxon>
        <taxon>Symbiodiniaceae</taxon>
        <taxon>Symbiodinium</taxon>
    </lineage>
</organism>
<gene>
    <name evidence="2" type="ORF">AK812_SmicGene3956</name>
</gene>
<proteinExistence type="predicted"/>
<dbReference type="AlphaFoldDB" id="A0A1Q9EXL7"/>
<reference evidence="2 3" key="1">
    <citation type="submission" date="2016-02" db="EMBL/GenBank/DDBJ databases">
        <title>Genome analysis of coral dinoflagellate symbionts highlights evolutionary adaptations to a symbiotic lifestyle.</title>
        <authorList>
            <person name="Aranda M."/>
            <person name="Li Y."/>
            <person name="Liew Y.J."/>
            <person name="Baumgarten S."/>
            <person name="Simakov O."/>
            <person name="Wilson M."/>
            <person name="Piel J."/>
            <person name="Ashoor H."/>
            <person name="Bougouffa S."/>
            <person name="Bajic V.B."/>
            <person name="Ryu T."/>
            <person name="Ravasi T."/>
            <person name="Bayer T."/>
            <person name="Micklem G."/>
            <person name="Kim H."/>
            <person name="Bhak J."/>
            <person name="Lajeunesse T.C."/>
            <person name="Voolstra C.R."/>
        </authorList>
    </citation>
    <scope>NUCLEOTIDE SEQUENCE [LARGE SCALE GENOMIC DNA]</scope>
    <source>
        <strain evidence="2 3">CCMP2467</strain>
    </source>
</reference>
<sequence length="744" mass="82208">MELVCRNVTEEPFEANLVKLLDLWSAGWKYRGAHQGRGGTWTSIAVLFNPRMGLHRDIQNMPGHSNHALALGDYIEGRVWIEDDEGDSTAWLDDKKGGESYEADGWTCTTSPSASMLARPCFDANAPGCMSPLLRTSHGNVLCALTGVGLGLLVLSGNLMDRAFLGQSSDAQDGSRLSPMEALRILKDHGLLTEAEFAAKEAALAASTEVQVPGSPRPASGTTGTKASDTLSGSQEELNAAPEGSNSIADGEVDRDPSPDRNPTPAFAPAPAAAPQISQLSAAVRHLPRLPSHRSAGPGTSLVYRAPEFQSLPALTDEALEASQALASQDYPQLYAMLLRLARNQTIRLQVYGGSMTYGEGCCTSCDTRNNHCSWSAQFADYLRTAFQGRVELDNRGRGGCDMACALPDMVLSETAATEPLDMMLLDFSQNGWGISKTGKELEEFVRACHLFLPKTLFVVFWNRDMIDGEKSAKIDARLFEGIRILGQHYSVPVLNYEAILELYAKEARAVEELWPGWKTRHPTWQAHAYFADVLAYWCNKQLEKLERLPEEETARLLGEEFLPQHRTPSPDLKDDLGWIKPVLKADLATAPVCLFPLSQHIARSPGPSTPRQSPKGEWSLFEDRRNKPGWISNTTDGEELVFDLKFSSKPMIMIQYLRSYTNIGEAEVTVQSPWIWRSTMFKNLRGYTWRMLGRWPTKISVTQNAFFKAVTPTSQLEGRKDSATISFRLARGPKFKLLTVISC</sequence>
<comment type="caution">
    <text evidence="2">The sequence shown here is derived from an EMBL/GenBank/DDBJ whole genome shotgun (WGS) entry which is preliminary data.</text>
</comment>
<evidence type="ECO:0000256" key="1">
    <source>
        <dbReference type="SAM" id="MobiDB-lite"/>
    </source>
</evidence>
<protein>
    <submittedName>
        <fullName evidence="2">Uncharacterized protein</fullName>
    </submittedName>
</protein>
<dbReference type="SUPFAM" id="SSF52266">
    <property type="entry name" value="SGNH hydrolase"/>
    <property type="match status" value="1"/>
</dbReference>
<dbReference type="InterPro" id="IPR036514">
    <property type="entry name" value="SGNH_hydro_sf"/>
</dbReference>
<evidence type="ECO:0000313" key="3">
    <source>
        <dbReference type="Proteomes" id="UP000186817"/>
    </source>
</evidence>
<feature type="compositionally biased region" description="Polar residues" evidence="1">
    <location>
        <begin position="220"/>
        <end position="237"/>
    </location>
</feature>
<dbReference type="PANTHER" id="PTHR34407">
    <property type="entry name" value="EXPRESSED PROTEIN"/>
    <property type="match status" value="1"/>
</dbReference>
<dbReference type="OrthoDB" id="414672at2759"/>
<dbReference type="Proteomes" id="UP000186817">
    <property type="component" value="Unassembled WGS sequence"/>
</dbReference>
<dbReference type="PANTHER" id="PTHR34407:SF1">
    <property type="entry name" value="SGNH HYDROLASE-TYPE ESTERASE DOMAIN-CONTAINING PROTEIN"/>
    <property type="match status" value="1"/>
</dbReference>
<name>A0A1Q9EXL7_SYMMI</name>
<dbReference type="EMBL" id="LSRX01000048">
    <property type="protein sequence ID" value="OLQ12135.1"/>
    <property type="molecule type" value="Genomic_DNA"/>
</dbReference>